<reference evidence="1 2" key="1">
    <citation type="journal article" date="2015" name="Infect. Genet. Evol.">
        <title>Genomic sequences of six botulinum neurotoxin-producing strains representing three clostridial species illustrate the mobility and diversity of botulinum neurotoxin genes.</title>
        <authorList>
            <person name="Smith T.J."/>
            <person name="Hill K.K."/>
            <person name="Xie G."/>
            <person name="Foley B.T."/>
            <person name="Williamson C.H."/>
            <person name="Foster J.T."/>
            <person name="Johnson S.L."/>
            <person name="Chertkov O."/>
            <person name="Teshima H."/>
            <person name="Gibbons H.S."/>
            <person name="Johnsky L.A."/>
            <person name="Karavis M.A."/>
            <person name="Smith L.A."/>
        </authorList>
    </citation>
    <scope>NUCLEOTIDE SEQUENCE [LARGE SCALE GENOMIC DNA]</scope>
    <source>
        <strain evidence="1 2">CDC 2741</strain>
    </source>
</reference>
<evidence type="ECO:0000313" key="2">
    <source>
        <dbReference type="Proteomes" id="UP000031366"/>
    </source>
</evidence>
<organism evidence="1 2">
    <name type="scientific">Clostridium argentinense CDC 2741</name>
    <dbReference type="NCBI Taxonomy" id="1418104"/>
    <lineage>
        <taxon>Bacteria</taxon>
        <taxon>Bacillati</taxon>
        <taxon>Bacillota</taxon>
        <taxon>Clostridia</taxon>
        <taxon>Eubacteriales</taxon>
        <taxon>Clostridiaceae</taxon>
        <taxon>Clostridium</taxon>
    </lineage>
</organism>
<dbReference type="OrthoDB" id="1938399at2"/>
<keyword evidence="2" id="KW-1185">Reference proteome</keyword>
<proteinExistence type="predicted"/>
<gene>
    <name evidence="1" type="ORF">U732_1563</name>
</gene>
<dbReference type="EMBL" id="AYSO01000015">
    <property type="protein sequence ID" value="KIE47030.1"/>
    <property type="molecule type" value="Genomic_DNA"/>
</dbReference>
<accession>A0A0C1UI74</accession>
<name>A0A0C1UI74_9CLOT</name>
<protein>
    <submittedName>
        <fullName evidence="1">Uncharacterized protein</fullName>
    </submittedName>
</protein>
<dbReference type="STRING" id="29341.RSJ17_12430"/>
<dbReference type="RefSeq" id="WP_039632639.1">
    <property type="nucleotide sequence ID" value="NZ_AYSO01000015.1"/>
</dbReference>
<sequence>MIAIFNNKLIIYGNNEESKAIEVKKTILNNIKFNKEYNNEQIKSISLKNKTITLIIEGEELFIKTISIPKVSKRYVYYILRNEITEQYGENVMFSYEIIKEEKTCYNIILYCFHENKYSLLKDSSIYNCNGLRINFIQNYVKDLYVKEIKEKKFILLFNYRNYIYLLKVKNNILTYNKVINSLNFTYDEVNNTIKRFIVKNKKDYNIYSISLSEYLQDIYNSTELSPLTIERILQYVIIR</sequence>
<comment type="caution">
    <text evidence="1">The sequence shown here is derived from an EMBL/GenBank/DDBJ whole genome shotgun (WGS) entry which is preliminary data.</text>
</comment>
<dbReference type="Proteomes" id="UP000031366">
    <property type="component" value="Unassembled WGS sequence"/>
</dbReference>
<dbReference type="AlphaFoldDB" id="A0A0C1UI74"/>
<evidence type="ECO:0000313" key="1">
    <source>
        <dbReference type="EMBL" id="KIE47030.1"/>
    </source>
</evidence>